<dbReference type="Pfam" id="PF08668">
    <property type="entry name" value="HDOD"/>
    <property type="match status" value="1"/>
</dbReference>
<evidence type="ECO:0000259" key="1">
    <source>
        <dbReference type="PROSITE" id="PS51833"/>
    </source>
</evidence>
<dbReference type="PANTHER" id="PTHR33525">
    <property type="match status" value="1"/>
</dbReference>
<dbReference type="Proteomes" id="UP001331561">
    <property type="component" value="Unassembled WGS sequence"/>
</dbReference>
<reference evidence="2 3" key="1">
    <citation type="submission" date="2024-01" db="EMBL/GenBank/DDBJ databases">
        <title>Uliginosibacterium soil sp. nov.</title>
        <authorList>
            <person name="Lv Y."/>
        </authorList>
    </citation>
    <scope>NUCLEOTIDE SEQUENCE [LARGE SCALE GENOMIC DNA]</scope>
    <source>
        <strain evidence="2 3">H3</strain>
    </source>
</reference>
<protein>
    <submittedName>
        <fullName evidence="2">HDOD domain-containing protein</fullName>
    </submittedName>
</protein>
<feature type="domain" description="HDOD" evidence="1">
    <location>
        <begin position="14"/>
        <end position="209"/>
    </location>
</feature>
<dbReference type="PROSITE" id="PS51833">
    <property type="entry name" value="HDOD"/>
    <property type="match status" value="1"/>
</dbReference>
<sequence>MHVAQELVASLDKLASLPSVYYRVRQALDDPDISLNTLSDLIGSDPALSAALLRLANSAFYGYPRRIETISRAISLAGLEQVGDVILASSIAATFGGIRPQRMDMARFWRGSVRCALLCRGIAQTQGSNDTERHFLLGLLADMGHLVMYHAIPDLSDLVMGTAGMSLEALATRERQLIGCDFAEVGAALAQSWRMPVSIGATVGEQLHPESAGEYSQGAAVLNIVRRIDEMCEAGASLDDTIASLPESILVLGDIETEELPSLIVHCEAQLHEMLASLGIAAS</sequence>
<accession>A0ABU6K7G4</accession>
<dbReference type="PANTHER" id="PTHR33525:SF3">
    <property type="entry name" value="RIBONUCLEASE Y"/>
    <property type="match status" value="1"/>
</dbReference>
<keyword evidence="3" id="KW-1185">Reference proteome</keyword>
<organism evidence="2 3">
    <name type="scientific">Uliginosibacterium silvisoli</name>
    <dbReference type="NCBI Taxonomy" id="3114758"/>
    <lineage>
        <taxon>Bacteria</taxon>
        <taxon>Pseudomonadati</taxon>
        <taxon>Pseudomonadota</taxon>
        <taxon>Betaproteobacteria</taxon>
        <taxon>Rhodocyclales</taxon>
        <taxon>Zoogloeaceae</taxon>
        <taxon>Uliginosibacterium</taxon>
    </lineage>
</organism>
<evidence type="ECO:0000313" key="2">
    <source>
        <dbReference type="EMBL" id="MEC5386983.1"/>
    </source>
</evidence>
<dbReference type="InterPro" id="IPR052340">
    <property type="entry name" value="RNase_Y/CdgJ"/>
</dbReference>
<proteinExistence type="predicted"/>
<name>A0ABU6K7G4_9RHOO</name>
<evidence type="ECO:0000313" key="3">
    <source>
        <dbReference type="Proteomes" id="UP001331561"/>
    </source>
</evidence>
<gene>
    <name evidence="2" type="ORF">VVD49_14720</name>
</gene>
<dbReference type="InterPro" id="IPR013976">
    <property type="entry name" value="HDOD"/>
</dbReference>
<dbReference type="SUPFAM" id="SSF109604">
    <property type="entry name" value="HD-domain/PDEase-like"/>
    <property type="match status" value="1"/>
</dbReference>
<dbReference type="EMBL" id="JAYXHS010000002">
    <property type="protein sequence ID" value="MEC5386983.1"/>
    <property type="molecule type" value="Genomic_DNA"/>
</dbReference>
<dbReference type="Gene3D" id="1.10.3210.10">
    <property type="entry name" value="Hypothetical protein af1432"/>
    <property type="match status" value="1"/>
</dbReference>
<comment type="caution">
    <text evidence="2">The sequence shown here is derived from an EMBL/GenBank/DDBJ whole genome shotgun (WGS) entry which is preliminary data.</text>
</comment>
<dbReference type="RefSeq" id="WP_327599932.1">
    <property type="nucleotide sequence ID" value="NZ_JAYXHS010000002.1"/>
</dbReference>